<dbReference type="Proteomes" id="UP000011116">
    <property type="component" value="Chromosome 7H"/>
</dbReference>
<accession>A0A8I7BES3</accession>
<protein>
    <submittedName>
        <fullName evidence="2">Uncharacterized protein</fullName>
    </submittedName>
</protein>
<feature type="region of interest" description="Disordered" evidence="1">
    <location>
        <begin position="84"/>
        <end position="119"/>
    </location>
</feature>
<dbReference type="AlphaFoldDB" id="A0A8I7BES3"/>
<reference evidence="2" key="3">
    <citation type="submission" date="2022-01" db="UniProtKB">
        <authorList>
            <consortium name="EnsemblPlants"/>
        </authorList>
    </citation>
    <scope>IDENTIFICATION</scope>
    <source>
        <strain evidence="2">subsp. vulgare</strain>
    </source>
</reference>
<name>A0A8I7BES3_HORVV</name>
<feature type="compositionally biased region" description="Basic residues" evidence="1">
    <location>
        <begin position="95"/>
        <end position="105"/>
    </location>
</feature>
<proteinExistence type="predicted"/>
<evidence type="ECO:0000313" key="3">
    <source>
        <dbReference type="Proteomes" id="UP000011116"/>
    </source>
</evidence>
<organism evidence="2 3">
    <name type="scientific">Hordeum vulgare subsp. vulgare</name>
    <name type="common">Domesticated barley</name>
    <dbReference type="NCBI Taxonomy" id="112509"/>
    <lineage>
        <taxon>Eukaryota</taxon>
        <taxon>Viridiplantae</taxon>
        <taxon>Streptophyta</taxon>
        <taxon>Embryophyta</taxon>
        <taxon>Tracheophyta</taxon>
        <taxon>Spermatophyta</taxon>
        <taxon>Magnoliopsida</taxon>
        <taxon>Liliopsida</taxon>
        <taxon>Poales</taxon>
        <taxon>Poaceae</taxon>
        <taxon>BOP clade</taxon>
        <taxon>Pooideae</taxon>
        <taxon>Triticodae</taxon>
        <taxon>Triticeae</taxon>
        <taxon>Hordeinae</taxon>
        <taxon>Hordeum</taxon>
    </lineage>
</organism>
<reference evidence="3" key="1">
    <citation type="journal article" date="2012" name="Nature">
        <title>A physical, genetic and functional sequence assembly of the barley genome.</title>
        <authorList>
            <consortium name="The International Barley Genome Sequencing Consortium"/>
            <person name="Mayer K.F."/>
            <person name="Waugh R."/>
            <person name="Brown J.W."/>
            <person name="Schulman A."/>
            <person name="Langridge P."/>
            <person name="Platzer M."/>
            <person name="Fincher G.B."/>
            <person name="Muehlbauer G.J."/>
            <person name="Sato K."/>
            <person name="Close T.J."/>
            <person name="Wise R.P."/>
            <person name="Stein N."/>
        </authorList>
    </citation>
    <scope>NUCLEOTIDE SEQUENCE [LARGE SCALE GENOMIC DNA]</scope>
    <source>
        <strain evidence="3">cv. Morex</strain>
    </source>
</reference>
<keyword evidence="3" id="KW-1185">Reference proteome</keyword>
<reference evidence="2" key="2">
    <citation type="submission" date="2020-10" db="EMBL/GenBank/DDBJ databases">
        <authorList>
            <person name="Scholz U."/>
            <person name="Mascher M."/>
            <person name="Fiebig A."/>
        </authorList>
    </citation>
    <scope>NUCLEOTIDE SEQUENCE [LARGE SCALE GENOMIC DNA]</scope>
    <source>
        <strain evidence="2">cv. Morex</strain>
    </source>
</reference>
<evidence type="ECO:0000313" key="2">
    <source>
        <dbReference type="EnsemblPlants" id="HORVU.MOREX.r3.7HG0709800.1.CDS1"/>
    </source>
</evidence>
<evidence type="ECO:0000256" key="1">
    <source>
        <dbReference type="SAM" id="MobiDB-lite"/>
    </source>
</evidence>
<dbReference type="Gramene" id="HORVU.MOREX.r3.7HG0709800.1">
    <property type="protein sequence ID" value="HORVU.MOREX.r3.7HG0709800.1.CDS1"/>
    <property type="gene ID" value="HORVU.MOREX.r3.7HG0709800"/>
</dbReference>
<sequence length="160" mass="16695">MHVRLHDATRLLLPPLPSAMASSAAARHIPLLVMVLLAVVLLLSSSSGLAAAEAPRGSARAAAVAAGRARQDFHVATTPLHDASVAENGAGRRPVGGRRRRRRVDRGRERERGGGTGAWAFSGMLPRGFVPPSGSSACHNDMPATATDAQFYTCGSSVRP</sequence>
<dbReference type="EnsemblPlants" id="HORVU.MOREX.r3.7HG0709800.1">
    <property type="protein sequence ID" value="HORVU.MOREX.r3.7HG0709800.1.CDS1"/>
    <property type="gene ID" value="HORVU.MOREX.r3.7HG0709800"/>
</dbReference>